<dbReference type="InterPro" id="IPR048482">
    <property type="entry name" value="GH141_ins"/>
</dbReference>
<feature type="region of interest" description="Disordered" evidence="2">
    <location>
        <begin position="45"/>
        <end position="126"/>
    </location>
</feature>
<dbReference type="InterPro" id="IPR036116">
    <property type="entry name" value="FN3_sf"/>
</dbReference>
<evidence type="ECO:0000256" key="1">
    <source>
        <dbReference type="ARBA" id="ARBA00022801"/>
    </source>
</evidence>
<feature type="compositionally biased region" description="Low complexity" evidence="2">
    <location>
        <begin position="58"/>
        <end position="77"/>
    </location>
</feature>
<name>A0A3B0BEA1_9BACL</name>
<dbReference type="Pfam" id="PF02368">
    <property type="entry name" value="Big_2"/>
    <property type="match status" value="2"/>
</dbReference>
<keyword evidence="1" id="KW-0378">Hydrolase</keyword>
<dbReference type="Pfam" id="PF21231">
    <property type="entry name" value="GH141_M"/>
    <property type="match status" value="1"/>
</dbReference>
<dbReference type="SUPFAM" id="SSF49373">
    <property type="entry name" value="Invasin/intimin cell-adhesion fragments"/>
    <property type="match status" value="2"/>
</dbReference>
<evidence type="ECO:0000259" key="3">
    <source>
        <dbReference type="PROSITE" id="PS50853"/>
    </source>
</evidence>
<dbReference type="SMART" id="SM00710">
    <property type="entry name" value="PbH1"/>
    <property type="match status" value="6"/>
</dbReference>
<dbReference type="Gene3D" id="2.60.40.2700">
    <property type="match status" value="2"/>
</dbReference>
<comment type="caution">
    <text evidence="4">The sequence shown here is derived from an EMBL/GenBank/DDBJ whole genome shotgun (WGS) entry which is preliminary data.</text>
</comment>
<organism evidence="4 5">
    <name type="scientific">Paenibacillus ginsengarvi</name>
    <dbReference type="NCBI Taxonomy" id="400777"/>
    <lineage>
        <taxon>Bacteria</taxon>
        <taxon>Bacillati</taxon>
        <taxon>Bacillota</taxon>
        <taxon>Bacilli</taxon>
        <taxon>Bacillales</taxon>
        <taxon>Paenibacillaceae</taxon>
        <taxon>Paenibacillus</taxon>
    </lineage>
</organism>
<evidence type="ECO:0000313" key="5">
    <source>
        <dbReference type="Proteomes" id="UP000282311"/>
    </source>
</evidence>
<keyword evidence="5" id="KW-1185">Reference proteome</keyword>
<dbReference type="Gene3D" id="2.160.20.10">
    <property type="entry name" value="Single-stranded right-handed beta-helix, Pectin lyase-like"/>
    <property type="match status" value="1"/>
</dbReference>
<reference evidence="4 5" key="1">
    <citation type="journal article" date="2007" name="Int. J. Syst. Evol. Microbiol.">
        <title>Paenibacillus ginsengarvi sp. nov., isolated from soil from ginseng cultivation.</title>
        <authorList>
            <person name="Yoon M.H."/>
            <person name="Ten L.N."/>
            <person name="Im W.T."/>
        </authorList>
    </citation>
    <scope>NUCLEOTIDE SEQUENCE [LARGE SCALE GENOMIC DNA]</scope>
    <source>
        <strain evidence="4 5">KCTC 13059</strain>
    </source>
</reference>
<dbReference type="Pfam" id="PF02018">
    <property type="entry name" value="CBM_4_9"/>
    <property type="match status" value="1"/>
</dbReference>
<dbReference type="InterPro" id="IPR008979">
    <property type="entry name" value="Galactose-bd-like_sf"/>
</dbReference>
<dbReference type="InterPro" id="IPR003961">
    <property type="entry name" value="FN3_dom"/>
</dbReference>
<dbReference type="InterPro" id="IPR013783">
    <property type="entry name" value="Ig-like_fold"/>
</dbReference>
<dbReference type="InterPro" id="IPR003305">
    <property type="entry name" value="CenC_carb-bd"/>
</dbReference>
<dbReference type="SMART" id="SM00635">
    <property type="entry name" value="BID_2"/>
    <property type="match status" value="2"/>
</dbReference>
<dbReference type="SUPFAM" id="SSF51126">
    <property type="entry name" value="Pectin lyase-like"/>
    <property type="match status" value="1"/>
</dbReference>
<dbReference type="PROSITE" id="PS50853">
    <property type="entry name" value="FN3"/>
    <property type="match status" value="1"/>
</dbReference>
<dbReference type="SUPFAM" id="SSF49785">
    <property type="entry name" value="Galactose-binding domain-like"/>
    <property type="match status" value="1"/>
</dbReference>
<dbReference type="Gene3D" id="2.60.40.1080">
    <property type="match status" value="2"/>
</dbReference>
<protein>
    <recommendedName>
        <fullName evidence="3">Fibronectin type-III domain-containing protein</fullName>
    </recommendedName>
</protein>
<proteinExistence type="predicted"/>
<dbReference type="Gene3D" id="2.60.40.10">
    <property type="entry name" value="Immunoglobulins"/>
    <property type="match status" value="2"/>
</dbReference>
<gene>
    <name evidence="4" type="ORF">D7M11_29895</name>
</gene>
<dbReference type="PANTHER" id="PTHR36453:SF1">
    <property type="entry name" value="RIGHT HANDED BETA HELIX DOMAIN-CONTAINING PROTEIN"/>
    <property type="match status" value="1"/>
</dbReference>
<dbReference type="InterPro" id="IPR011050">
    <property type="entry name" value="Pectin_lyase_fold/virulence"/>
</dbReference>
<feature type="domain" description="Fibronectin type-III" evidence="3">
    <location>
        <begin position="1659"/>
        <end position="1745"/>
    </location>
</feature>
<accession>A0A3B0BEA1</accession>
<dbReference type="SUPFAM" id="SSF49265">
    <property type="entry name" value="Fibronectin type III"/>
    <property type="match status" value="1"/>
</dbReference>
<evidence type="ECO:0000313" key="4">
    <source>
        <dbReference type="EMBL" id="RKN70654.1"/>
    </source>
</evidence>
<sequence>MDGEAVHRHGYLVRVGSRSKLDCAALRSRRCSDSRVERHFIGYAQTRHDQAGGGAGGRSAADSSSVVSRRRNSASLRPSRNRLGGSAFRSEASRGRTASAVGPAEYHGPLVPGRRSSARRTRRASGNSAVRRHGLFDRAANRSVYSVIVRAYRLPYAIMEEVRLMQVTRFLPLDGLTDTKASSWLRFRYTLKVIGILSMICSSAAFVWQGELQASAANKVVNPGFETDMTGWNAGGATISRSTAEAHTGNASARVVRSASYSGNIGQPGMEFEPGQTYYFSVAVKRAEGSAQVGLYVNQSGVKWGSANYPIMATGTVGTEWTLLRAMKTFPTSATTPDAGYIYDNARLFVQHSLSSEPKNDAGQYSVFYVDDVIVEPAAPQTVTITGSAGALIPLAGNAANKLGFTATMTNQMGTAEGMAGQPLHWSVIGSPAGVSIEPATGVLSVSSAAAAGPVTIRAEAEANSSAYAQVSVALSASSPDPVPQAPVASNAAIGGQAKPDRQLTASYDYVDVNGDLEAGSTLAWYIGETPAGAFAAIPGASTGQYVVPASDTGKYVKFGVTPRTTVAPLAGTTVYSEPKLVEPGAAPTAQQVRVTGMASVGELLTGEYEYADSDLDAEAGTAYRWLIAGVKDGPYTAISGATGRTLTVTAAMLEQYVKFEVTPADIYDTGIAYTSAYSERIDSGPSSSYYVDPALGDDDNVGTITHPFRTIQRARDKVRTITGGMTSDITVYLREGVYVQSYEIRSETLYKNDKTVSETRSVKASTLTFDERDSGKNGYSVVYKAYPGESPVISGGRTIGGWSLHDASKNIYKAYGGGDLDTRQLYVDGVRAVRARSTGGLSNATGSETGHTTTDTFLAGWGNIRDIEMVYKQKWTSPRGKVDSITVSGGVANIVMQQPGWYYMRNKGSTSTTVPWYYENAYELLDEPGEWYLDRSSGYVYYKPREGESMSSASVVAPELEELMRVQGSSLDQTVSHMKFEGIHFEYATWLRPSTANGHSDAQNSHIRENGSGDGDKLMAGAIHVQNAHGITFEGNLFSHLGSIGLKTDEGTQDSQIVGNVFTDISGGAIAVGDVTGEQKETTDPRKLNRNNDVLNNLVYDVGVEYYSAAAISAGYPVDMDIKHNEIGDVPYSGLHIGYGWAASPSSNTRNVHIQNNLIYDVMQKLNDGGGIYTLGTTGGSASEPGVISGNYLLRDHDVGQGAIYFDEGSNYWQAYDNVVETAPNFLHIWTTTIRDIAVSRTYTNTPKLVNNGTNTPVTGTVLSENAEWPAGALSIITNAGLEPAYRHLRPAEPIAKLFIRETGLTTGQTASLQIEAALSERGATVDPGAFTIAFASSNPSVATVDSAGTVTAVSPGKATFTATVNGVPVPVIHAIYVDDAYAGLTVTASKPALMPRQSLALTVTSVTYFGRNRPIDSIAFTSSDPGVAAVQANGVVTGVEAGIANVQITANVEGSSETFTYPVEVKLALTENMIDEPEYWYMNGTAEKTASDGLVTIRTPSGLAMFQGRQYGSELESVQMTINDTGGWHALAFRSQQDDQSYSATTNETYLFVFSPTAVELHRFNFGTRTVLYGNVAGYTPLIGGALPNAYLTYGSNHLVQFGAIDTAGGVRIVLKIDGHTVIDVVDSYAGYIADSGYVGLYARTGSITLRDHKPEAPLALRYTSRSANSVDLAWDPHPASVGTVTYTVYGGANTVVGSTYGTTLTVSGLEPASAYTFRVYSTNSYGYVSEASLPLTVTTLPPQAAKESLADQGRLVQAPGEEREGQRLPANRAFSGQAEAAPNREQEHSRLAATERKGPRA</sequence>
<dbReference type="CDD" id="cd00063">
    <property type="entry name" value="FN3"/>
    <property type="match status" value="1"/>
</dbReference>
<dbReference type="PANTHER" id="PTHR36453">
    <property type="entry name" value="SECRETED PROTEIN-RELATED"/>
    <property type="match status" value="1"/>
</dbReference>
<dbReference type="EMBL" id="RBAH01000030">
    <property type="protein sequence ID" value="RKN70654.1"/>
    <property type="molecule type" value="Genomic_DNA"/>
</dbReference>
<feature type="compositionally biased region" description="Basic and acidic residues" evidence="2">
    <location>
        <begin position="1785"/>
        <end position="1804"/>
    </location>
</feature>
<dbReference type="Proteomes" id="UP000282311">
    <property type="component" value="Unassembled WGS sequence"/>
</dbReference>
<evidence type="ECO:0000256" key="2">
    <source>
        <dbReference type="SAM" id="MobiDB-lite"/>
    </source>
</evidence>
<feature type="region of interest" description="Disordered" evidence="2">
    <location>
        <begin position="1751"/>
        <end position="1804"/>
    </location>
</feature>
<dbReference type="Pfam" id="PF00041">
    <property type="entry name" value="fn3"/>
    <property type="match status" value="1"/>
</dbReference>
<dbReference type="InterPro" id="IPR003343">
    <property type="entry name" value="Big_2"/>
</dbReference>
<dbReference type="GO" id="GO:0016798">
    <property type="term" value="F:hydrolase activity, acting on glycosyl bonds"/>
    <property type="evidence" value="ECO:0007669"/>
    <property type="project" value="InterPro"/>
</dbReference>
<dbReference type="InterPro" id="IPR012334">
    <property type="entry name" value="Pectin_lyas_fold"/>
</dbReference>
<dbReference type="InterPro" id="IPR006626">
    <property type="entry name" value="PbH1"/>
</dbReference>
<dbReference type="SMART" id="SM00060">
    <property type="entry name" value="FN3"/>
    <property type="match status" value="1"/>
</dbReference>
<dbReference type="Gene3D" id="2.60.120.260">
    <property type="entry name" value="Galactose-binding domain-like"/>
    <property type="match status" value="1"/>
</dbReference>
<dbReference type="InterPro" id="IPR008964">
    <property type="entry name" value="Invasin/intimin_cell_adhesion"/>
</dbReference>